<comment type="caution">
    <text evidence="1">The sequence shown here is derived from an EMBL/GenBank/DDBJ whole genome shotgun (WGS) entry which is preliminary data.</text>
</comment>
<proteinExistence type="predicted"/>
<protein>
    <submittedName>
        <fullName evidence="1">Uncharacterized protein</fullName>
    </submittedName>
</protein>
<accession>A0ABV0JPK1</accession>
<evidence type="ECO:0000313" key="1">
    <source>
        <dbReference type="EMBL" id="MEP0865335.1"/>
    </source>
</evidence>
<keyword evidence="2" id="KW-1185">Reference proteome</keyword>
<evidence type="ECO:0000313" key="2">
    <source>
        <dbReference type="Proteomes" id="UP001442494"/>
    </source>
</evidence>
<reference evidence="1 2" key="1">
    <citation type="submission" date="2022-04" db="EMBL/GenBank/DDBJ databases">
        <title>Positive selection, recombination, and allopatry shape intraspecific diversity of widespread and dominant cyanobacteria.</title>
        <authorList>
            <person name="Wei J."/>
            <person name="Shu W."/>
            <person name="Hu C."/>
        </authorList>
    </citation>
    <scope>NUCLEOTIDE SEQUENCE [LARGE SCALE GENOMIC DNA]</scope>
    <source>
        <strain evidence="1 2">GB2-A5</strain>
    </source>
</reference>
<dbReference type="Proteomes" id="UP001442494">
    <property type="component" value="Unassembled WGS sequence"/>
</dbReference>
<organism evidence="1 2">
    <name type="scientific">Funiculus sociatus GB2-A5</name>
    <dbReference type="NCBI Taxonomy" id="2933946"/>
    <lineage>
        <taxon>Bacteria</taxon>
        <taxon>Bacillati</taxon>
        <taxon>Cyanobacteriota</taxon>
        <taxon>Cyanophyceae</taxon>
        <taxon>Coleofasciculales</taxon>
        <taxon>Coleofasciculaceae</taxon>
        <taxon>Funiculus</taxon>
    </lineage>
</organism>
<dbReference type="EMBL" id="JAMPKK010000024">
    <property type="protein sequence ID" value="MEP0865335.1"/>
    <property type="molecule type" value="Genomic_DNA"/>
</dbReference>
<dbReference type="RefSeq" id="WP_242019231.1">
    <property type="nucleotide sequence ID" value="NZ_JAMPKK010000024.1"/>
</dbReference>
<sequence>MNKSNNQGAFGRVVRMYKSVPNLRERLLEKPVRATITSLALITLGLISLSKVQAQSVQSPPIFENVTLGPRFSPDPLTIRGISGGEVSAAKIAGRQETATGPCVGFTDEKPDHTVVLTSFFNYLAIEVQSPEDTTIVIKGPGGSWCNDEYQGKNPGLAGQWQPGTYGIWVGSYDKSKFHPYIIKISEVNLLNPGPFRR</sequence>
<gene>
    <name evidence="1" type="ORF">NDI37_12740</name>
</gene>
<name>A0ABV0JPK1_9CYAN</name>